<evidence type="ECO:0000256" key="4">
    <source>
        <dbReference type="ARBA" id="ARBA00022968"/>
    </source>
</evidence>
<comment type="subcellular location">
    <subcellularLocation>
        <location evidence="1">Golgi apparatus membrane</location>
        <topology evidence="1">Single-pass type II membrane protein</topology>
    </subcellularLocation>
</comment>
<feature type="domain" description="Exostosin GT47" evidence="6">
    <location>
        <begin position="61"/>
        <end position="304"/>
    </location>
</feature>
<keyword evidence="4" id="KW-0812">Transmembrane</keyword>
<dbReference type="InterPro" id="IPR004263">
    <property type="entry name" value="Exostosin"/>
</dbReference>
<evidence type="ECO:0000256" key="1">
    <source>
        <dbReference type="ARBA" id="ARBA00004323"/>
    </source>
</evidence>
<protein>
    <recommendedName>
        <fullName evidence="6">Exostosin GT47 domain-containing protein</fullName>
    </recommendedName>
</protein>
<evidence type="ECO:0000313" key="8">
    <source>
        <dbReference type="Proteomes" id="UP001210211"/>
    </source>
</evidence>
<evidence type="ECO:0000256" key="3">
    <source>
        <dbReference type="ARBA" id="ARBA00022676"/>
    </source>
</evidence>
<dbReference type="PANTHER" id="PTHR11062:SF117">
    <property type="entry name" value="XYLOGLUCAN-SPECIFIC GALACTURONOSYLTRANSFERASE 1"/>
    <property type="match status" value="1"/>
</dbReference>
<dbReference type="EMBL" id="JAMRDG010000002">
    <property type="protein sequence ID" value="KAJ3683952.1"/>
    <property type="molecule type" value="Genomic_DNA"/>
</dbReference>
<keyword evidence="3" id="KW-0328">Glycosyltransferase</keyword>
<name>A0AAD5W862_9POAL</name>
<dbReference type="AlphaFoldDB" id="A0AAD5W862"/>
<proteinExistence type="inferred from homology"/>
<keyword evidence="5" id="KW-0333">Golgi apparatus</keyword>
<comment type="similarity">
    <text evidence="2">Belongs to the glycosyltransferase 47 family.</text>
</comment>
<keyword evidence="8" id="KW-1185">Reference proteome</keyword>
<dbReference type="PANTHER" id="PTHR11062">
    <property type="entry name" value="EXOSTOSIN HEPARAN SULFATE GLYCOSYLTRANSFERASE -RELATED"/>
    <property type="match status" value="1"/>
</dbReference>
<dbReference type="InterPro" id="IPR040911">
    <property type="entry name" value="Exostosin_GT47"/>
</dbReference>
<sequence>MEQMHGFIFTERCIPSLAIPLAGLLLLFFFCSDSPSLRFPEFRFSLFSNSEGTSLAPTDPCSGRYIYTYDLPTRFNTDLLRECTALCQWTDMCRFIVNSALGPPLNDTSGVLPGTGWYATNQFTLEVIFHNRMKQYQCRTTNSSLADAIYVPFYAGLDIGRHLWGYNMSVRDSLSLDLVQWLKSRPEWWLHGGKDHFFISGRITYDYRRPTEEERSWGNKLMLLPETKNFTLLAIESAAFTTNEVAIPYPTYFHPSNESQVMSWQEMVRSMGRPWLFTFAGARRPNQNMSIRDHLINQLFIPEDEVREGKVSIEEVLSKYSEEQVREMRENVVRMIPKIVYKDPRYELEGYRDAFDVAIDGVIERVKRLKGGYPDPTEGAVQTISAKSVARLLMISVGSPLFFCSVQLLSPFSLPKTLDTSLAREAQPPLTPISHYGANPLWFTGFLDSSLLIIYLSLT</sequence>
<dbReference type="GO" id="GO:0016757">
    <property type="term" value="F:glycosyltransferase activity"/>
    <property type="evidence" value="ECO:0007669"/>
    <property type="project" value="UniProtKB-KW"/>
</dbReference>
<evidence type="ECO:0000313" key="7">
    <source>
        <dbReference type="EMBL" id="KAJ3683952.1"/>
    </source>
</evidence>
<organism evidence="7 8">
    <name type="scientific">Rhynchospora tenuis</name>
    <dbReference type="NCBI Taxonomy" id="198213"/>
    <lineage>
        <taxon>Eukaryota</taxon>
        <taxon>Viridiplantae</taxon>
        <taxon>Streptophyta</taxon>
        <taxon>Embryophyta</taxon>
        <taxon>Tracheophyta</taxon>
        <taxon>Spermatophyta</taxon>
        <taxon>Magnoliopsida</taxon>
        <taxon>Liliopsida</taxon>
        <taxon>Poales</taxon>
        <taxon>Cyperaceae</taxon>
        <taxon>Cyperoideae</taxon>
        <taxon>Rhynchosporeae</taxon>
        <taxon>Rhynchospora</taxon>
    </lineage>
</organism>
<keyword evidence="3" id="KW-0808">Transferase</keyword>
<evidence type="ECO:0000256" key="2">
    <source>
        <dbReference type="ARBA" id="ARBA00010271"/>
    </source>
</evidence>
<dbReference type="Proteomes" id="UP001210211">
    <property type="component" value="Unassembled WGS sequence"/>
</dbReference>
<gene>
    <name evidence="7" type="ORF">LUZ61_013116</name>
</gene>
<keyword evidence="4" id="KW-0735">Signal-anchor</keyword>
<dbReference type="Pfam" id="PF03016">
    <property type="entry name" value="Exostosin_GT47"/>
    <property type="match status" value="1"/>
</dbReference>
<evidence type="ECO:0000256" key="5">
    <source>
        <dbReference type="ARBA" id="ARBA00023034"/>
    </source>
</evidence>
<evidence type="ECO:0000259" key="6">
    <source>
        <dbReference type="Pfam" id="PF03016"/>
    </source>
</evidence>
<comment type="caution">
    <text evidence="7">The sequence shown here is derived from an EMBL/GenBank/DDBJ whole genome shotgun (WGS) entry which is preliminary data.</text>
</comment>
<dbReference type="GO" id="GO:0000139">
    <property type="term" value="C:Golgi membrane"/>
    <property type="evidence" value="ECO:0007669"/>
    <property type="project" value="UniProtKB-SubCell"/>
</dbReference>
<reference evidence="7 8" key="1">
    <citation type="journal article" date="2022" name="Cell">
        <title>Repeat-based holocentromeres influence genome architecture and karyotype evolution.</title>
        <authorList>
            <person name="Hofstatter P.G."/>
            <person name="Thangavel G."/>
            <person name="Lux T."/>
            <person name="Neumann P."/>
            <person name="Vondrak T."/>
            <person name="Novak P."/>
            <person name="Zhang M."/>
            <person name="Costa L."/>
            <person name="Castellani M."/>
            <person name="Scott A."/>
            <person name="Toegelov H."/>
            <person name="Fuchs J."/>
            <person name="Mata-Sucre Y."/>
            <person name="Dias Y."/>
            <person name="Vanzela A.L.L."/>
            <person name="Huettel B."/>
            <person name="Almeida C.C.S."/>
            <person name="Simkova H."/>
            <person name="Souza G."/>
            <person name="Pedrosa-Harand A."/>
            <person name="Macas J."/>
            <person name="Mayer K.F.X."/>
            <person name="Houben A."/>
            <person name="Marques A."/>
        </authorList>
    </citation>
    <scope>NUCLEOTIDE SEQUENCE [LARGE SCALE GENOMIC DNA]</scope>
    <source>
        <strain evidence="7">RhyTen1mFocal</strain>
    </source>
</reference>
<accession>A0AAD5W862</accession>